<protein>
    <submittedName>
        <fullName evidence="1">Uncharacterized protein</fullName>
    </submittedName>
</protein>
<accession>A0ABN8P2A9</accession>
<evidence type="ECO:0000313" key="1">
    <source>
        <dbReference type="EMBL" id="CAH3131261.1"/>
    </source>
</evidence>
<gene>
    <name evidence="1" type="ORF">PLOB_00035024</name>
</gene>
<reference evidence="1 2" key="1">
    <citation type="submission" date="2022-05" db="EMBL/GenBank/DDBJ databases">
        <authorList>
            <consortium name="Genoscope - CEA"/>
            <person name="William W."/>
        </authorList>
    </citation>
    <scope>NUCLEOTIDE SEQUENCE [LARGE SCALE GENOMIC DNA]</scope>
</reference>
<comment type="caution">
    <text evidence="1">The sequence shown here is derived from an EMBL/GenBank/DDBJ whole genome shotgun (WGS) entry which is preliminary data.</text>
</comment>
<dbReference type="Proteomes" id="UP001159405">
    <property type="component" value="Unassembled WGS sequence"/>
</dbReference>
<dbReference type="EMBL" id="CALNXK010000049">
    <property type="protein sequence ID" value="CAH3131261.1"/>
    <property type="molecule type" value="Genomic_DNA"/>
</dbReference>
<proteinExistence type="predicted"/>
<name>A0ABN8P2A9_9CNID</name>
<organism evidence="1 2">
    <name type="scientific">Porites lobata</name>
    <dbReference type="NCBI Taxonomy" id="104759"/>
    <lineage>
        <taxon>Eukaryota</taxon>
        <taxon>Metazoa</taxon>
        <taxon>Cnidaria</taxon>
        <taxon>Anthozoa</taxon>
        <taxon>Hexacorallia</taxon>
        <taxon>Scleractinia</taxon>
        <taxon>Fungiina</taxon>
        <taxon>Poritidae</taxon>
        <taxon>Porites</taxon>
    </lineage>
</organism>
<sequence>MECPWAQQKSIMATKSKRSYRWHPKIIRLCIDLYCKNPHVLDPLGNLSFFQATALTDSISTK</sequence>
<evidence type="ECO:0000313" key="2">
    <source>
        <dbReference type="Proteomes" id="UP001159405"/>
    </source>
</evidence>
<keyword evidence="2" id="KW-1185">Reference proteome</keyword>